<dbReference type="STRING" id="1445510.YC6258_01936"/>
<accession>A0A0C5V367</accession>
<gene>
    <name evidence="2" type="ORF">YC6258_01936</name>
</gene>
<evidence type="ECO:0000313" key="3">
    <source>
        <dbReference type="Proteomes" id="UP000032266"/>
    </source>
</evidence>
<evidence type="ECO:0000256" key="1">
    <source>
        <dbReference type="SAM" id="Phobius"/>
    </source>
</evidence>
<keyword evidence="1" id="KW-1133">Transmembrane helix</keyword>
<protein>
    <submittedName>
        <fullName evidence="2">Isopenicillin N synthase and related dioxygenase</fullName>
    </submittedName>
</protein>
<dbReference type="PATRIC" id="fig|1445510.3.peg.1893"/>
<keyword evidence="2" id="KW-0560">Oxidoreductase</keyword>
<dbReference type="CDD" id="cd00229">
    <property type="entry name" value="SGNH_hydrolase"/>
    <property type="match status" value="1"/>
</dbReference>
<dbReference type="AlphaFoldDB" id="A0A0C5V367"/>
<dbReference type="Gene3D" id="3.40.50.1110">
    <property type="entry name" value="SGNH hydrolase"/>
    <property type="match status" value="1"/>
</dbReference>
<dbReference type="SUPFAM" id="SSF52266">
    <property type="entry name" value="SGNH hydrolase"/>
    <property type="match status" value="1"/>
</dbReference>
<dbReference type="Proteomes" id="UP000032266">
    <property type="component" value="Chromosome"/>
</dbReference>
<dbReference type="HOGENOM" id="CLU_1080983_0_0_6"/>
<name>A0A0C5V367_9GAMM</name>
<keyword evidence="2" id="KW-0223">Dioxygenase</keyword>
<dbReference type="GO" id="GO:0051213">
    <property type="term" value="F:dioxygenase activity"/>
    <property type="evidence" value="ECO:0007669"/>
    <property type="project" value="UniProtKB-KW"/>
</dbReference>
<evidence type="ECO:0000313" key="2">
    <source>
        <dbReference type="EMBL" id="AJQ93980.1"/>
    </source>
</evidence>
<feature type="transmembrane region" description="Helical" evidence="1">
    <location>
        <begin position="40"/>
        <end position="63"/>
    </location>
</feature>
<keyword evidence="3" id="KW-1185">Reference proteome</keyword>
<keyword evidence="1" id="KW-0812">Transmembrane</keyword>
<reference evidence="2 3" key="1">
    <citation type="submission" date="2014-01" db="EMBL/GenBank/DDBJ databases">
        <title>Full genme sequencing of cellulolytic bacterium Gynuella sunshinyii YC6258T gen. nov., sp. nov.</title>
        <authorList>
            <person name="Khan H."/>
            <person name="Chung E.J."/>
            <person name="Chung Y.R."/>
        </authorList>
    </citation>
    <scope>NUCLEOTIDE SEQUENCE [LARGE SCALE GENOMIC DNA]</scope>
    <source>
        <strain evidence="2 3">YC6258</strain>
    </source>
</reference>
<proteinExistence type="predicted"/>
<dbReference type="EMBL" id="CP007142">
    <property type="protein sequence ID" value="AJQ93980.1"/>
    <property type="molecule type" value="Genomic_DNA"/>
</dbReference>
<dbReference type="KEGG" id="gsn:YC6258_01936"/>
<dbReference type="InterPro" id="IPR036514">
    <property type="entry name" value="SGNH_hydro_sf"/>
</dbReference>
<sequence>MTIISTVIKTILKITIIQEKIMKTLPSENLRRENKKVSFYIRYIALLITSSLISACDGIGSLISNTTISQADNNQVITIGDSIFALSGELQDNIESYAGETFRRYTLSGAELSGGSIATSVVDQYYHARQDDSDIDLVLMDGGGNDILIPAIMLDPYNCKTEWYQFGHLSEQCKAQIDDIYVEAVNLLNQMYADDVKNVVFLGYYYTKNAIFLLDSMEEAIDYGDMRLSQACEFSVVHCTFVDPRAVINDNDIIIDGIHPNHSGSRKLADLTWPTLKQLL</sequence>
<organism evidence="2 3">
    <name type="scientific">Gynuella sunshinyii YC6258</name>
    <dbReference type="NCBI Taxonomy" id="1445510"/>
    <lineage>
        <taxon>Bacteria</taxon>
        <taxon>Pseudomonadati</taxon>
        <taxon>Pseudomonadota</taxon>
        <taxon>Gammaproteobacteria</taxon>
        <taxon>Oceanospirillales</taxon>
        <taxon>Saccharospirillaceae</taxon>
        <taxon>Gynuella</taxon>
    </lineage>
</organism>
<keyword evidence="1" id="KW-0472">Membrane</keyword>
<dbReference type="GO" id="GO:0016788">
    <property type="term" value="F:hydrolase activity, acting on ester bonds"/>
    <property type="evidence" value="ECO:0007669"/>
    <property type="project" value="UniProtKB-ARBA"/>
</dbReference>